<keyword evidence="1" id="KW-0677">Repeat</keyword>
<dbReference type="Proteomes" id="UP001141806">
    <property type="component" value="Unassembled WGS sequence"/>
</dbReference>
<name>A0A9Q0QTG1_9MAGN</name>
<dbReference type="AlphaFoldDB" id="A0A9Q0QTG1"/>
<keyword evidence="7" id="KW-1185">Reference proteome</keyword>
<dbReference type="Pfam" id="PF01535">
    <property type="entry name" value="PPR"/>
    <property type="match status" value="2"/>
</dbReference>
<dbReference type="GO" id="GO:0008270">
    <property type="term" value="F:zinc ion binding"/>
    <property type="evidence" value="ECO:0007669"/>
    <property type="project" value="InterPro"/>
</dbReference>
<feature type="compositionally biased region" description="Polar residues" evidence="3">
    <location>
        <begin position="78"/>
        <end position="89"/>
    </location>
</feature>
<dbReference type="NCBIfam" id="TIGR00756">
    <property type="entry name" value="PPR"/>
    <property type="match status" value="5"/>
</dbReference>
<feature type="chain" id="PRO_5040252252" description="DYW domain-containing protein" evidence="4">
    <location>
        <begin position="28"/>
        <end position="986"/>
    </location>
</feature>
<accession>A0A9Q0QTG1</accession>
<dbReference type="InterPro" id="IPR011990">
    <property type="entry name" value="TPR-like_helical_dom_sf"/>
</dbReference>
<feature type="signal peptide" evidence="4">
    <location>
        <begin position="1"/>
        <end position="27"/>
    </location>
</feature>
<evidence type="ECO:0000256" key="2">
    <source>
        <dbReference type="PROSITE-ProRule" id="PRU00708"/>
    </source>
</evidence>
<feature type="repeat" description="PPR" evidence="2">
    <location>
        <begin position="559"/>
        <end position="593"/>
    </location>
</feature>
<dbReference type="InterPro" id="IPR032867">
    <property type="entry name" value="DYW_dom"/>
</dbReference>
<protein>
    <recommendedName>
        <fullName evidence="5">DYW domain-containing protein</fullName>
    </recommendedName>
</protein>
<keyword evidence="4" id="KW-0732">Signal</keyword>
<feature type="repeat" description="PPR" evidence="2">
    <location>
        <begin position="287"/>
        <end position="321"/>
    </location>
</feature>
<evidence type="ECO:0000313" key="6">
    <source>
        <dbReference type="EMBL" id="KAJ4971455.1"/>
    </source>
</evidence>
<evidence type="ECO:0000259" key="5">
    <source>
        <dbReference type="Pfam" id="PF14432"/>
    </source>
</evidence>
<evidence type="ECO:0000256" key="1">
    <source>
        <dbReference type="ARBA" id="ARBA00022737"/>
    </source>
</evidence>
<dbReference type="Pfam" id="PF13041">
    <property type="entry name" value="PPR_2"/>
    <property type="match status" value="5"/>
</dbReference>
<evidence type="ECO:0000256" key="3">
    <source>
        <dbReference type="SAM" id="MobiDB-lite"/>
    </source>
</evidence>
<feature type="region of interest" description="Disordered" evidence="3">
    <location>
        <begin position="57"/>
        <end position="90"/>
    </location>
</feature>
<gene>
    <name evidence="6" type="ORF">NE237_004554</name>
</gene>
<dbReference type="FunFam" id="1.25.40.10:FF:000073">
    <property type="entry name" value="Pentatricopeptide repeat-containing protein chloroplastic"/>
    <property type="match status" value="1"/>
</dbReference>
<dbReference type="InterPro" id="IPR002885">
    <property type="entry name" value="PPR_rpt"/>
</dbReference>
<comment type="caution">
    <text evidence="6">The sequence shown here is derived from an EMBL/GenBank/DDBJ whole genome shotgun (WGS) entry which is preliminary data.</text>
</comment>
<organism evidence="6 7">
    <name type="scientific">Protea cynaroides</name>
    <dbReference type="NCBI Taxonomy" id="273540"/>
    <lineage>
        <taxon>Eukaryota</taxon>
        <taxon>Viridiplantae</taxon>
        <taxon>Streptophyta</taxon>
        <taxon>Embryophyta</taxon>
        <taxon>Tracheophyta</taxon>
        <taxon>Spermatophyta</taxon>
        <taxon>Magnoliopsida</taxon>
        <taxon>Proteales</taxon>
        <taxon>Proteaceae</taxon>
        <taxon>Protea</taxon>
    </lineage>
</organism>
<feature type="repeat" description="PPR" evidence="2">
    <location>
        <begin position="691"/>
        <end position="725"/>
    </location>
</feature>
<dbReference type="InterPro" id="IPR046960">
    <property type="entry name" value="PPR_At4g14850-like_plant"/>
</dbReference>
<dbReference type="GO" id="GO:0003723">
    <property type="term" value="F:RNA binding"/>
    <property type="evidence" value="ECO:0007669"/>
    <property type="project" value="InterPro"/>
</dbReference>
<dbReference type="PANTHER" id="PTHR47926:SF471">
    <property type="entry name" value="DYW DOMAIN-CONTAINING PROTEIN"/>
    <property type="match status" value="1"/>
</dbReference>
<dbReference type="FunFam" id="1.25.40.10:FF:000227">
    <property type="entry name" value="Pentatricopeptide repeat-containing protein At3g13880"/>
    <property type="match status" value="1"/>
</dbReference>
<evidence type="ECO:0000256" key="4">
    <source>
        <dbReference type="SAM" id="SignalP"/>
    </source>
</evidence>
<dbReference type="GO" id="GO:0009451">
    <property type="term" value="P:RNA modification"/>
    <property type="evidence" value="ECO:0007669"/>
    <property type="project" value="InterPro"/>
</dbReference>
<dbReference type="PROSITE" id="PS51375">
    <property type="entry name" value="PPR"/>
    <property type="match status" value="6"/>
</dbReference>
<dbReference type="OrthoDB" id="1848122at2759"/>
<dbReference type="InterPro" id="IPR046848">
    <property type="entry name" value="E_motif"/>
</dbReference>
<dbReference type="Pfam" id="PF14432">
    <property type="entry name" value="DYW_deaminase"/>
    <property type="match status" value="1"/>
</dbReference>
<feature type="repeat" description="PPR" evidence="2">
    <location>
        <begin position="186"/>
        <end position="220"/>
    </location>
</feature>
<evidence type="ECO:0000313" key="7">
    <source>
        <dbReference type="Proteomes" id="UP001141806"/>
    </source>
</evidence>
<dbReference type="FunFam" id="1.25.40.10:FF:001224">
    <property type="entry name" value="Pentatricopeptide repeat-containing protein chloroplastic"/>
    <property type="match status" value="1"/>
</dbReference>
<dbReference type="EMBL" id="JAMYWD010000005">
    <property type="protein sequence ID" value="KAJ4971455.1"/>
    <property type="molecule type" value="Genomic_DNA"/>
</dbReference>
<feature type="repeat" description="PPR" evidence="2">
    <location>
        <begin position="387"/>
        <end position="421"/>
    </location>
</feature>
<sequence>MKTSSKVLNSVFALIFIHLLMCSLVLSLHHERKNPRERNHSRRLLLSAASVSTNLKKLNGNMKEPKKAVEASLPRVPPSTSNPIQNNVDPQKPFDFSSLRRGEWIQKSGPMIAVGTTMCLSEVFCSWVLSYCNSRSLKEGVYIHSPLIKLGLQDHLFLNNILLSLYAKCFGIEPAEKMFDGMSYKDVVTWTGMISAYVKNGNHEQALELFEHMVISGVVPNEFTFSSVLRSCAFLRELEWGTYVQAQIIKFGFESNPVLGSALMDFYSKCDHFMEASEIFKFMDSCDTVSWSTMISSLIQSQKWDQALRLYPQMLKAGISPNEFTFVKLLTASTFLGLDYGKLIHAHVILWGVELNLVLKTALVTMYVKCQRMDDALNVSNQTTESDVFLWTALISGYTQVLDLEKAIASFREMEILGVLPNTFTYAGVLAVCSSVTALELGEQLHSRVIKAGLEGDSSVGNSLIDMYMKCSPSIENALQAFNEVLSPNVISWTSLAAGFTQHGLLSEAFRAFAEMLVVGVEPNCFTLSSILKGCGTTEALTQVRQLHAYILKTKADSDITVGNSLVDVYARVGMVDDAWRVIGRMKHRDAITYTCLATGLNQTGHHEMSLNIVPHMQGDDIKMDSFSLTCFLCASASLAAMEPGKQIHCYSVKSGLDCWLSVSNGLVDLYGKCGSIRDAQKVFMEISEPNVVSWNGFISGLASNGLFSSALSSFENMLLAGTEPDSITFLVVLYACSHGALVDLGCEYFRSMHENYGITPQLDHYVCLVDLLGRAGYLQEAIAVIETMPFRPDALIYKTLLGSCHVHGNLSLGEHMARLCIELDPSDPTVYVLLANMYDNSGKSDLGDQTRWMMRERGLKKNPGQSWIEIRNKVHVFKAGGRLHPQITKIHEMLESLRAKLRSVGYLCGDDVTSSYHSEKLAVAFGLLNTPSTAPIRIIKNIRICRDCHTFMRLVTQLFDREIVVRDGNRFHSFKKGDCSCKEYW</sequence>
<dbReference type="FunFam" id="1.25.40.10:FF:000381">
    <property type="entry name" value="Pentatricopeptide repeat-containing protein"/>
    <property type="match status" value="1"/>
</dbReference>
<proteinExistence type="predicted"/>
<feature type="domain" description="DYW" evidence="5">
    <location>
        <begin position="917"/>
        <end position="986"/>
    </location>
</feature>
<feature type="repeat" description="PPR" evidence="2">
    <location>
        <begin position="489"/>
        <end position="523"/>
    </location>
</feature>
<reference evidence="6" key="1">
    <citation type="journal article" date="2023" name="Plant J.">
        <title>The genome of the king protea, Protea cynaroides.</title>
        <authorList>
            <person name="Chang J."/>
            <person name="Duong T.A."/>
            <person name="Schoeman C."/>
            <person name="Ma X."/>
            <person name="Roodt D."/>
            <person name="Barker N."/>
            <person name="Li Z."/>
            <person name="Van de Peer Y."/>
            <person name="Mizrachi E."/>
        </authorList>
    </citation>
    <scope>NUCLEOTIDE SEQUENCE</scope>
    <source>
        <tissue evidence="6">Young leaves</tissue>
    </source>
</reference>
<dbReference type="PANTHER" id="PTHR47926">
    <property type="entry name" value="PENTATRICOPEPTIDE REPEAT-CONTAINING PROTEIN"/>
    <property type="match status" value="1"/>
</dbReference>
<dbReference type="FunFam" id="1.25.40.10:FF:001093">
    <property type="entry name" value="Pentatricopeptide repeat-containing protein At2g34400"/>
    <property type="match status" value="1"/>
</dbReference>
<dbReference type="Pfam" id="PF20431">
    <property type="entry name" value="E_motif"/>
    <property type="match status" value="1"/>
</dbReference>
<dbReference type="Gene3D" id="1.25.40.10">
    <property type="entry name" value="Tetratricopeptide repeat domain"/>
    <property type="match status" value="5"/>
</dbReference>